<dbReference type="GO" id="GO:0046872">
    <property type="term" value="F:metal ion binding"/>
    <property type="evidence" value="ECO:0007669"/>
    <property type="project" value="UniProtKB-KW"/>
</dbReference>
<dbReference type="PANTHER" id="PTHR12147">
    <property type="entry name" value="METALLOPEPTIDASE M28 FAMILY MEMBER"/>
    <property type="match status" value="1"/>
</dbReference>
<evidence type="ECO:0000313" key="15">
    <source>
        <dbReference type="Proteomes" id="UP000568158"/>
    </source>
</evidence>
<keyword evidence="4 9" id="KW-0479">Metal-binding</keyword>
<keyword evidence="6 9" id="KW-0378">Hydrolase</keyword>
<evidence type="ECO:0000256" key="10">
    <source>
        <dbReference type="SAM" id="Phobius"/>
    </source>
</evidence>
<dbReference type="GO" id="GO:0004177">
    <property type="term" value="F:aminopeptidase activity"/>
    <property type="evidence" value="ECO:0007669"/>
    <property type="project" value="UniProtKB-KW"/>
</dbReference>
<sequence length="424" mass="48352">MIKKKEFYTQFGIICGILLVFAALLRSSNVYHVLNEIHIETYNYPENADFHVVTTDSVISSISKERIGKRLEGLSRIFHDGRFYNSEKGYKSSLYLYEKLQKVALADYERLSVELFNHSSWKQPSVIFRIQGKSDNLVIVGCHVDSINLNPLKEAPGVDDNLSGVDILLETIDVLIESNVNFSDWQNTVEFHFYAAEEMSSLGSRDVFGAYKKHGKRVAAMLQQDMTGFTKKTFENGMPEHFGLVVDYSSKQLMQFVRRIISEYTDIKSIDTKCNKVCSDQISPLIFGYPGAYVLESVIENSNPYIHTDQDLIDHIDVNHMVQHAKLVTAFVSELSVWIPKYLNESMQSDQDLFRFSLYDFFILFATSSTRRTIWCIILVAVAISMSVTLIGDIFSGENSETVDPDEVIPLRVSQNDNSNRKIK</sequence>
<evidence type="ECO:0000259" key="11">
    <source>
        <dbReference type="Pfam" id="PF04389"/>
    </source>
</evidence>
<proteinExistence type="inferred from homology"/>
<evidence type="ECO:0000256" key="1">
    <source>
        <dbReference type="ARBA" id="ARBA00001947"/>
    </source>
</evidence>
<feature type="domain" description="Peptidase M28" evidence="11">
    <location>
        <begin position="126"/>
        <end position="331"/>
    </location>
</feature>
<evidence type="ECO:0000256" key="7">
    <source>
        <dbReference type="ARBA" id="ARBA00022833"/>
    </source>
</evidence>
<comment type="similarity">
    <text evidence="8">Belongs to the peptidase M28 family. M28E subfamily.</text>
</comment>
<reference evidence="13 14" key="1">
    <citation type="submission" date="2019-07" db="EMBL/GenBank/DDBJ databases">
        <authorList>
            <person name="Friedrich A."/>
            <person name="Schacherer J."/>
        </authorList>
    </citation>
    <scope>NUCLEOTIDE SEQUENCE [LARGE SCALE GENOMIC DNA]</scope>
</reference>
<comment type="cofactor">
    <cofactor evidence="1">
        <name>Zn(2+)</name>
        <dbReference type="ChEBI" id="CHEBI:29105"/>
    </cofactor>
</comment>
<keyword evidence="14" id="KW-1185">Reference proteome</keyword>
<gene>
    <name evidence="13" type="ORF">DEBR0S5_10638G</name>
    <name evidence="12" type="ORF">HII12_002336</name>
</gene>
<dbReference type="InterPro" id="IPR007484">
    <property type="entry name" value="Peptidase_M28"/>
</dbReference>
<keyword evidence="7 9" id="KW-0862">Zinc</keyword>
<dbReference type="Proteomes" id="UP000568158">
    <property type="component" value="Unassembled WGS sequence"/>
</dbReference>
<evidence type="ECO:0000313" key="13">
    <source>
        <dbReference type="EMBL" id="VUG19735.1"/>
    </source>
</evidence>
<dbReference type="InterPro" id="IPR045175">
    <property type="entry name" value="M28_fam"/>
</dbReference>
<dbReference type="Gene3D" id="3.40.630.10">
    <property type="entry name" value="Zn peptidases"/>
    <property type="match status" value="1"/>
</dbReference>
<evidence type="ECO:0000256" key="2">
    <source>
        <dbReference type="ARBA" id="ARBA00022438"/>
    </source>
</evidence>
<dbReference type="EC" id="3.4.-.-" evidence="9"/>
<dbReference type="EMBL" id="CABFWN010000005">
    <property type="protein sequence ID" value="VUG19735.1"/>
    <property type="molecule type" value="Genomic_DNA"/>
</dbReference>
<keyword evidence="2" id="KW-0031">Aminopeptidase</keyword>
<feature type="transmembrane region" description="Helical" evidence="10">
    <location>
        <begin position="7"/>
        <end position="25"/>
    </location>
</feature>
<keyword evidence="10" id="KW-0812">Transmembrane</keyword>
<evidence type="ECO:0000256" key="3">
    <source>
        <dbReference type="ARBA" id="ARBA00022670"/>
    </source>
</evidence>
<dbReference type="AlphaFoldDB" id="A0A7D9CZP4"/>
<dbReference type="EMBL" id="JABCYN010000023">
    <property type="protein sequence ID" value="KAF6012813.1"/>
    <property type="molecule type" value="Genomic_DNA"/>
</dbReference>
<evidence type="ECO:0000256" key="9">
    <source>
        <dbReference type="RuleBase" id="RU361240"/>
    </source>
</evidence>
<dbReference type="GO" id="GO:0006508">
    <property type="term" value="P:proteolysis"/>
    <property type="evidence" value="ECO:0007669"/>
    <property type="project" value="UniProtKB-KW"/>
</dbReference>
<keyword evidence="10" id="KW-1133">Transmembrane helix</keyword>
<dbReference type="Proteomes" id="UP000478008">
    <property type="component" value="Unassembled WGS sequence"/>
</dbReference>
<evidence type="ECO:0000256" key="6">
    <source>
        <dbReference type="ARBA" id="ARBA00022801"/>
    </source>
</evidence>
<dbReference type="Pfam" id="PF04389">
    <property type="entry name" value="Peptidase_M28"/>
    <property type="match status" value="1"/>
</dbReference>
<dbReference type="GO" id="GO:0008235">
    <property type="term" value="F:metalloexopeptidase activity"/>
    <property type="evidence" value="ECO:0007669"/>
    <property type="project" value="InterPro"/>
</dbReference>
<keyword evidence="10" id="KW-0472">Membrane</keyword>
<dbReference type="SUPFAM" id="SSF53187">
    <property type="entry name" value="Zn-dependent exopeptidases"/>
    <property type="match status" value="1"/>
</dbReference>
<evidence type="ECO:0000313" key="14">
    <source>
        <dbReference type="Proteomes" id="UP000478008"/>
    </source>
</evidence>
<dbReference type="PANTHER" id="PTHR12147:SF56">
    <property type="entry name" value="AMINOPEPTIDASE YDR415C-RELATED"/>
    <property type="match status" value="1"/>
</dbReference>
<accession>A0A7D9CZP4</accession>
<organism evidence="13 14">
    <name type="scientific">Dekkera bruxellensis</name>
    <name type="common">Brettanomyces custersii</name>
    <dbReference type="NCBI Taxonomy" id="5007"/>
    <lineage>
        <taxon>Eukaryota</taxon>
        <taxon>Fungi</taxon>
        <taxon>Dikarya</taxon>
        <taxon>Ascomycota</taxon>
        <taxon>Saccharomycotina</taxon>
        <taxon>Pichiomycetes</taxon>
        <taxon>Pichiales</taxon>
        <taxon>Pichiaceae</taxon>
        <taxon>Brettanomyces</taxon>
    </lineage>
</organism>
<evidence type="ECO:0000256" key="4">
    <source>
        <dbReference type="ARBA" id="ARBA00022723"/>
    </source>
</evidence>
<evidence type="ECO:0000256" key="8">
    <source>
        <dbReference type="ARBA" id="ARBA00043962"/>
    </source>
</evidence>
<protein>
    <recommendedName>
        <fullName evidence="9">Peptide hydrolase</fullName>
        <ecNumber evidence="9">3.4.-.-</ecNumber>
    </recommendedName>
</protein>
<evidence type="ECO:0000313" key="12">
    <source>
        <dbReference type="EMBL" id="KAF6012813.1"/>
    </source>
</evidence>
<keyword evidence="5" id="KW-0732">Signal</keyword>
<reference evidence="12 15" key="2">
    <citation type="journal article" date="2020" name="Appl. Microbiol. Biotechnol.">
        <title>Targeted gene deletion in Brettanomyces bruxellensis with an expression-free CRISPR-Cas9 system.</title>
        <authorList>
            <person name="Varela C."/>
            <person name="Bartel C."/>
            <person name="Onetto C."/>
            <person name="Borneman A."/>
        </authorList>
    </citation>
    <scope>NUCLEOTIDE SEQUENCE [LARGE SCALE GENOMIC DNA]</scope>
    <source>
        <strain evidence="12 15">AWRI1613</strain>
    </source>
</reference>
<keyword evidence="3 9" id="KW-0645">Protease</keyword>
<name>A0A7D9CZP4_DEKBR</name>
<evidence type="ECO:0000256" key="5">
    <source>
        <dbReference type="ARBA" id="ARBA00022729"/>
    </source>
</evidence>